<dbReference type="AlphaFoldDB" id="A0A0G3BD83"/>
<accession>A0A0G3BD83</accession>
<proteinExistence type="predicted"/>
<gene>
    <name evidence="1" type="ORF">AAW51_0643</name>
</gene>
<name>A0A0G3BD83_9BURK</name>
<keyword evidence="2" id="KW-1185">Reference proteome</keyword>
<evidence type="ECO:0000313" key="1">
    <source>
        <dbReference type="EMBL" id="AKJ27334.1"/>
    </source>
</evidence>
<reference evidence="1 2" key="1">
    <citation type="submission" date="2015-05" db="EMBL/GenBank/DDBJ databases">
        <authorList>
            <person name="Tang B."/>
            <person name="Yu Y."/>
        </authorList>
    </citation>
    <scope>NUCLEOTIDE SEQUENCE [LARGE SCALE GENOMIC DNA]</scope>
    <source>
        <strain evidence="1 2">DSM 7029</strain>
    </source>
</reference>
<organism evidence="1 2">
    <name type="scientific">Caldimonas brevitalea</name>
    <dbReference type="NCBI Taxonomy" id="413882"/>
    <lineage>
        <taxon>Bacteria</taxon>
        <taxon>Pseudomonadati</taxon>
        <taxon>Pseudomonadota</taxon>
        <taxon>Betaproteobacteria</taxon>
        <taxon>Burkholderiales</taxon>
        <taxon>Sphaerotilaceae</taxon>
        <taxon>Caldimonas</taxon>
    </lineage>
</organism>
<sequence length="37" mass="4158">MGRGAWPLMLFAHDAAASEADDRCHAHPWQVEQHVLC</sequence>
<dbReference type="STRING" id="413882.AAW51_0643"/>
<evidence type="ECO:0000313" key="2">
    <source>
        <dbReference type="Proteomes" id="UP000035352"/>
    </source>
</evidence>
<dbReference type="KEGG" id="pbh:AAW51_0643"/>
<protein>
    <submittedName>
        <fullName evidence="1">Uncharacterized protein</fullName>
    </submittedName>
</protein>
<dbReference type="Proteomes" id="UP000035352">
    <property type="component" value="Chromosome"/>
</dbReference>
<dbReference type="EMBL" id="CP011371">
    <property type="protein sequence ID" value="AKJ27334.1"/>
    <property type="molecule type" value="Genomic_DNA"/>
</dbReference>